<dbReference type="InterPro" id="IPR006439">
    <property type="entry name" value="HAD-SF_hydro_IA"/>
</dbReference>
<dbReference type="SFLD" id="SFLDG01129">
    <property type="entry name" value="C1.5:_HAD__Beta-PGM__Phosphata"/>
    <property type="match status" value="1"/>
</dbReference>
<dbReference type="Gene3D" id="1.20.120.710">
    <property type="entry name" value="Haloacid dehalogenase hydrolase-like domain"/>
    <property type="match status" value="1"/>
</dbReference>
<name>A0A0G8CK39_9BACI</name>
<evidence type="ECO:0000256" key="1">
    <source>
        <dbReference type="ARBA" id="ARBA00001946"/>
    </source>
</evidence>
<proteinExistence type="predicted"/>
<dbReference type="GO" id="GO:0016787">
    <property type="term" value="F:hydrolase activity"/>
    <property type="evidence" value="ECO:0007669"/>
    <property type="project" value="UniProtKB-KW"/>
</dbReference>
<evidence type="ECO:0000313" key="4">
    <source>
        <dbReference type="EMBL" id="KKZ99844.1"/>
    </source>
</evidence>
<dbReference type="Gene3D" id="3.40.50.1000">
    <property type="entry name" value="HAD superfamily/HAD-like"/>
    <property type="match status" value="1"/>
</dbReference>
<evidence type="ECO:0000256" key="2">
    <source>
        <dbReference type="ARBA" id="ARBA00022801"/>
    </source>
</evidence>
<dbReference type="RefSeq" id="WP_046957414.1">
    <property type="nucleotide sequence ID" value="NZ_LCYN01000003.1"/>
</dbReference>
<dbReference type="SUPFAM" id="SSF56784">
    <property type="entry name" value="HAD-like"/>
    <property type="match status" value="1"/>
</dbReference>
<dbReference type="SFLD" id="SFLDG01135">
    <property type="entry name" value="C1.5.6:_HAD__Beta-PGM__Phospha"/>
    <property type="match status" value="1"/>
</dbReference>
<keyword evidence="3" id="KW-0460">Magnesium</keyword>
<dbReference type="InterPro" id="IPR036412">
    <property type="entry name" value="HAD-like_sf"/>
</dbReference>
<evidence type="ECO:0000256" key="3">
    <source>
        <dbReference type="ARBA" id="ARBA00022842"/>
    </source>
</evidence>
<gene>
    <name evidence="4" type="ORF">B4147_4133</name>
</gene>
<evidence type="ECO:0008006" key="6">
    <source>
        <dbReference type="Google" id="ProtNLM"/>
    </source>
</evidence>
<dbReference type="SFLD" id="SFLDS00003">
    <property type="entry name" value="Haloacid_Dehalogenase"/>
    <property type="match status" value="1"/>
</dbReference>
<keyword evidence="2" id="KW-0378">Hydrolase</keyword>
<dbReference type="NCBIfam" id="TIGR01549">
    <property type="entry name" value="HAD-SF-IA-v1"/>
    <property type="match status" value="1"/>
</dbReference>
<dbReference type="PATRIC" id="fig|1396.433.peg.1473"/>
<reference evidence="5" key="2">
    <citation type="submission" date="2015-04" db="EMBL/GenBank/DDBJ databases">
        <title>Draft Genome Sequences of Eight Spore-Forming Food Isolates of Bacillus cereus Genome sequencing.</title>
        <authorList>
            <person name="Krawcyk A.O."/>
            <person name="de Jong A."/>
            <person name="Eijlander R.T."/>
            <person name="Berendsen E.M."/>
            <person name="Holsappel S."/>
            <person name="Wells-Bennik M."/>
            <person name="Kuipers O.P."/>
        </authorList>
    </citation>
    <scope>NUCLEOTIDE SEQUENCE [LARGE SCALE GENOMIC DNA]</scope>
    <source>
        <strain evidence="5">B4147</strain>
    </source>
</reference>
<dbReference type="NCBIfam" id="TIGR01509">
    <property type="entry name" value="HAD-SF-IA-v3"/>
    <property type="match status" value="1"/>
</dbReference>
<dbReference type="GO" id="GO:0044281">
    <property type="term" value="P:small molecule metabolic process"/>
    <property type="evidence" value="ECO:0007669"/>
    <property type="project" value="UniProtKB-ARBA"/>
</dbReference>
<dbReference type="EMBL" id="LCYN01000003">
    <property type="protein sequence ID" value="KKZ99844.1"/>
    <property type="molecule type" value="Genomic_DNA"/>
</dbReference>
<dbReference type="PRINTS" id="PR00413">
    <property type="entry name" value="HADHALOGNASE"/>
</dbReference>
<evidence type="ECO:0000313" key="5">
    <source>
        <dbReference type="Proteomes" id="UP000035350"/>
    </source>
</evidence>
<sequence length="225" mass="26655">MIFFDIDGTLLDYDTAESKGIIDFFQTYNTIFLGNELEATKFWHELSEKYFNKFLSKELSFQEQQVMRMYHLFKTYGVNLSARESQHRFNQYIELYKNNWTLFEDVLYTLQTLQQRGYSLGIISNGDYEQQIEKLTALNILQYFQYIFTSSEIGISKPNPKIFQRTVLQLNLEMKDCYYIGDRLETDAISSTAAGMHGIWLNRNNSLQKYDVFTIHSLYEVLEVI</sequence>
<accession>A0A0G8CK39</accession>
<dbReference type="Pfam" id="PF13419">
    <property type="entry name" value="HAD_2"/>
    <property type="match status" value="1"/>
</dbReference>
<dbReference type="Proteomes" id="UP000035350">
    <property type="component" value="Unassembled WGS sequence"/>
</dbReference>
<comment type="cofactor">
    <cofactor evidence="1">
        <name>Mg(2+)</name>
        <dbReference type="ChEBI" id="CHEBI:18420"/>
    </cofactor>
</comment>
<reference evidence="4 5" key="1">
    <citation type="journal article" date="2015" name="Genome Announc.">
        <title>Next-Generation Whole-Genome Sequencing of Eight Strains of Bacillus cereus, Isolated from Food.</title>
        <authorList>
            <person name="Krawczyk A.O."/>
            <person name="de Jong A."/>
            <person name="Eijlander R.T."/>
            <person name="Berendsen E.M."/>
            <person name="Holsappel S."/>
            <person name="Wells-Bennik M.H."/>
            <person name="Kuipers O.P."/>
        </authorList>
    </citation>
    <scope>NUCLEOTIDE SEQUENCE [LARGE SCALE GENOMIC DNA]</scope>
    <source>
        <strain evidence="4 5">B4147</strain>
    </source>
</reference>
<dbReference type="NCBIfam" id="TIGR01662">
    <property type="entry name" value="HAD-SF-IIIA"/>
    <property type="match status" value="1"/>
</dbReference>
<dbReference type="AlphaFoldDB" id="A0A0G8CK39"/>
<organism evidence="4 5">
    <name type="scientific">Bacillus wiedmannii</name>
    <dbReference type="NCBI Taxonomy" id="1890302"/>
    <lineage>
        <taxon>Bacteria</taxon>
        <taxon>Bacillati</taxon>
        <taxon>Bacillota</taxon>
        <taxon>Bacilli</taxon>
        <taxon>Bacillales</taxon>
        <taxon>Bacillaceae</taxon>
        <taxon>Bacillus</taxon>
        <taxon>Bacillus cereus group</taxon>
    </lineage>
</organism>
<dbReference type="InterPro" id="IPR006549">
    <property type="entry name" value="HAD-SF_hydro_IIIA"/>
</dbReference>
<dbReference type="PANTHER" id="PTHR46470:SF4">
    <property type="entry name" value="5-AMINO-6-(5-PHOSPHO-D-RIBITYLAMINO)URACIL PHOSPHATASE YIGB"/>
    <property type="match status" value="1"/>
</dbReference>
<dbReference type="PANTHER" id="PTHR46470">
    <property type="entry name" value="N-ACYLNEURAMINATE-9-PHOSPHATASE"/>
    <property type="match status" value="1"/>
</dbReference>
<protein>
    <recommendedName>
        <fullName evidence="6">HAD family hydrolase</fullName>
    </recommendedName>
</protein>
<comment type="caution">
    <text evidence="4">The sequence shown here is derived from an EMBL/GenBank/DDBJ whole genome shotgun (WGS) entry which is preliminary data.</text>
</comment>
<dbReference type="InterPro" id="IPR023214">
    <property type="entry name" value="HAD_sf"/>
</dbReference>
<dbReference type="InterPro" id="IPR041492">
    <property type="entry name" value="HAD_2"/>
</dbReference>
<dbReference type="InterPro" id="IPR051400">
    <property type="entry name" value="HAD-like_hydrolase"/>
</dbReference>